<dbReference type="Proteomes" id="UP000182715">
    <property type="component" value="Unassembled WGS sequence"/>
</dbReference>
<evidence type="ECO:0000313" key="3">
    <source>
        <dbReference type="Proteomes" id="UP000182715"/>
    </source>
</evidence>
<name>A0A0H5QBP5_NEIMI</name>
<keyword evidence="1" id="KW-0812">Transmembrane</keyword>
<feature type="transmembrane region" description="Helical" evidence="1">
    <location>
        <begin position="85"/>
        <end position="103"/>
    </location>
</feature>
<feature type="transmembrane region" description="Helical" evidence="1">
    <location>
        <begin position="53"/>
        <end position="73"/>
    </location>
</feature>
<organism evidence="2 3">
    <name type="scientific">Neisseria meningitidis serogroup B</name>
    <dbReference type="NCBI Taxonomy" id="491"/>
    <lineage>
        <taxon>Bacteria</taxon>
        <taxon>Pseudomonadati</taxon>
        <taxon>Pseudomonadota</taxon>
        <taxon>Betaproteobacteria</taxon>
        <taxon>Neisseriales</taxon>
        <taxon>Neisseriaceae</taxon>
        <taxon>Neisseria</taxon>
    </lineage>
</organism>
<evidence type="ECO:0000256" key="1">
    <source>
        <dbReference type="SAM" id="Phobius"/>
    </source>
</evidence>
<dbReference type="EMBL" id="CVTF01000071">
    <property type="protein sequence ID" value="CRY99452.1"/>
    <property type="molecule type" value="Genomic_DNA"/>
</dbReference>
<dbReference type="AlphaFoldDB" id="A0A0H5QBP5"/>
<reference evidence="2 3" key="1">
    <citation type="submission" date="2014-11" db="EMBL/GenBank/DDBJ databases">
        <authorList>
            <person name="Diene M.Seydina."/>
        </authorList>
    </citation>
    <scope>NUCLEOTIDE SEQUENCE [LARGE SCALE GENOMIC DNA]</scope>
    <source>
        <strain evidence="2 3">Neisseria meningitidis CHUV</strain>
    </source>
</reference>
<protein>
    <submittedName>
        <fullName evidence="2">Fimbrial assembly protein FimB</fullName>
    </submittedName>
</protein>
<sequence>MMENGKTVPRWRFALKSAGWHLLISLSVAGLAALLVFKVWYPYPYAELTGGLSLYQLVVAVDIVCGPLLTLILASPKKKTKARMVDFSMVGIIQLAALVYGLHSVSLARPVVEAFEKDRINVVTAAEVAVEDLHKAPEGLQSLSWFGIRRIALKEPEDADEKNKTLDLSLKGIEPSMRPDRWLPYSDKEAEEIRKHLKPLKVLADARKTTVADILKQAGLAEGEELYYLPFTSSRQKEWIVITDKEGNTKGYAPIDGFIITP</sequence>
<evidence type="ECO:0000313" key="2">
    <source>
        <dbReference type="EMBL" id="CRY99452.1"/>
    </source>
</evidence>
<feature type="transmembrane region" description="Helical" evidence="1">
    <location>
        <begin position="20"/>
        <end position="41"/>
    </location>
</feature>
<keyword evidence="1" id="KW-1133">Transmembrane helix</keyword>
<accession>A0A0H5QBP5</accession>
<proteinExistence type="predicted"/>
<keyword evidence="1" id="KW-0472">Membrane</keyword>